<dbReference type="InterPro" id="IPR050564">
    <property type="entry name" value="F420-G6PD/mer"/>
</dbReference>
<dbReference type="PANTHER" id="PTHR43244">
    <property type="match status" value="1"/>
</dbReference>
<feature type="domain" description="Luciferase-like" evidence="1">
    <location>
        <begin position="14"/>
        <end position="304"/>
    </location>
</feature>
<reference evidence="2" key="1">
    <citation type="submission" date="2018-05" db="EMBL/GenBank/DDBJ databases">
        <authorList>
            <person name="Lanie J.A."/>
            <person name="Ng W.-L."/>
            <person name="Kazmierczak K.M."/>
            <person name="Andrzejewski T.M."/>
            <person name="Davidsen T.M."/>
            <person name="Wayne K.J."/>
            <person name="Tettelin H."/>
            <person name="Glass J.I."/>
            <person name="Rusch D."/>
            <person name="Podicherti R."/>
            <person name="Tsui H.-C.T."/>
            <person name="Winkler M.E."/>
        </authorList>
    </citation>
    <scope>NUCLEOTIDE SEQUENCE</scope>
</reference>
<evidence type="ECO:0000259" key="1">
    <source>
        <dbReference type="Pfam" id="PF00296"/>
    </source>
</evidence>
<dbReference type="CDD" id="cd01097">
    <property type="entry name" value="Tetrahydromethanopterin_reductase"/>
    <property type="match status" value="1"/>
</dbReference>
<proteinExistence type="predicted"/>
<organism evidence="2">
    <name type="scientific">marine metagenome</name>
    <dbReference type="NCBI Taxonomy" id="408172"/>
    <lineage>
        <taxon>unclassified sequences</taxon>
        <taxon>metagenomes</taxon>
        <taxon>ecological metagenomes</taxon>
    </lineage>
</organism>
<accession>A0A381Q266</accession>
<dbReference type="Pfam" id="PF00296">
    <property type="entry name" value="Bac_luciferase"/>
    <property type="match status" value="1"/>
</dbReference>
<dbReference type="PANTHER" id="PTHR43244:SF2">
    <property type="entry name" value="CONSERVED HYPOTHETICAL ALANINE AND PROLINE-RICH PROTEIN"/>
    <property type="match status" value="1"/>
</dbReference>
<dbReference type="GO" id="GO:0016705">
    <property type="term" value="F:oxidoreductase activity, acting on paired donors, with incorporation or reduction of molecular oxygen"/>
    <property type="evidence" value="ECO:0007669"/>
    <property type="project" value="InterPro"/>
</dbReference>
<dbReference type="Gene3D" id="3.20.20.30">
    <property type="entry name" value="Luciferase-like domain"/>
    <property type="match status" value="1"/>
</dbReference>
<protein>
    <recommendedName>
        <fullName evidence="1">Luciferase-like domain-containing protein</fullName>
    </recommendedName>
</protein>
<dbReference type="InterPro" id="IPR036661">
    <property type="entry name" value="Luciferase-like_sf"/>
</dbReference>
<sequence length="338" mass="36827">MKCWAPIGGGDALAIAERAKHLEDRGYAGVIGNQVYGPPWASLAVAAAATSSLQLETGIAMAFVRSPFETACAAIELDRISNGRFTLGLGTAPQTWTEDFFGQDFLPPISRIREVIEILRLVFDSAAQNADSIPDYHGEHYQLSFAGLHPNFGSQVRQVPIWVASLRERLCELAGECADGFIGHSIWSRWWLLERALPALRRGAATAGRDPEDINVQLWLTASIDSDPTVAARRARGNVAFYASIPSYRSYFDAHGFGELFDTLVAARRSLPLDQCVDLVPLDAAQTFAICGTPDDVGQEIENIASHAASICVKPPMWGIDPEDANHQSRQIDHLLLG</sequence>
<dbReference type="EMBL" id="UINC01001179">
    <property type="protein sequence ID" value="SUZ73425.1"/>
    <property type="molecule type" value="Genomic_DNA"/>
</dbReference>
<dbReference type="AlphaFoldDB" id="A0A381Q266"/>
<evidence type="ECO:0000313" key="2">
    <source>
        <dbReference type="EMBL" id="SUZ73425.1"/>
    </source>
</evidence>
<name>A0A381Q266_9ZZZZ</name>
<dbReference type="SUPFAM" id="SSF51679">
    <property type="entry name" value="Bacterial luciferase-like"/>
    <property type="match status" value="1"/>
</dbReference>
<dbReference type="InterPro" id="IPR011251">
    <property type="entry name" value="Luciferase-like_dom"/>
</dbReference>
<gene>
    <name evidence="2" type="ORF">METZ01_LOCUS26279</name>
</gene>